<keyword evidence="3" id="KW-0288">FMN</keyword>
<dbReference type="GO" id="GO:0016646">
    <property type="term" value="F:oxidoreductase activity, acting on the CH-NH group of donors, NAD or NADP as acceptor"/>
    <property type="evidence" value="ECO:0007669"/>
    <property type="project" value="UniProtKB-ARBA"/>
</dbReference>
<dbReference type="EMBL" id="WMII01000015">
    <property type="protein sequence ID" value="MTH65654.1"/>
    <property type="molecule type" value="Genomic_DNA"/>
</dbReference>
<evidence type="ECO:0000256" key="1">
    <source>
        <dbReference type="ARBA" id="ARBA00001917"/>
    </source>
</evidence>
<dbReference type="Pfam" id="PF01613">
    <property type="entry name" value="Flavin_Reduct"/>
    <property type="match status" value="1"/>
</dbReference>
<dbReference type="SMART" id="SM00903">
    <property type="entry name" value="Flavin_Reduct"/>
    <property type="match status" value="1"/>
</dbReference>
<evidence type="ECO:0000256" key="4">
    <source>
        <dbReference type="ARBA" id="ARBA00038054"/>
    </source>
</evidence>
<evidence type="ECO:0000256" key="2">
    <source>
        <dbReference type="ARBA" id="ARBA00022630"/>
    </source>
</evidence>
<comment type="cofactor">
    <cofactor evidence="1">
        <name>FMN</name>
        <dbReference type="ChEBI" id="CHEBI:58210"/>
    </cofactor>
</comment>
<dbReference type="Proteomes" id="UP000478740">
    <property type="component" value="Unassembled WGS sequence"/>
</dbReference>
<proteinExistence type="inferred from homology"/>
<sequence>MQEQTAAPPQSDFTRFDFADLSARDRYKLLIGAVVPRPIAWVTTVDRQGRVNAAPFSFFNVLSADPAILAIGVENHDDLRFKDTGHNIRETGEFTVNIVDHANLHPMNVTAVAFPPGVDEVTRAGLTTMPGTHVAAPCIAEAPVAMECRRYVTLSVSASREIVLGEVVAMHVRSSIVNERLHIDPVGLDALGRMGGHGYCRSHQTFDLPGLSPEQVA</sequence>
<organism evidence="6 7">
    <name type="scientific">Paracoccus shanxieyensis</name>
    <dbReference type="NCBI Taxonomy" id="2675752"/>
    <lineage>
        <taxon>Bacteria</taxon>
        <taxon>Pseudomonadati</taxon>
        <taxon>Pseudomonadota</taxon>
        <taxon>Alphaproteobacteria</taxon>
        <taxon>Rhodobacterales</taxon>
        <taxon>Paracoccaceae</taxon>
        <taxon>Paracoccus</taxon>
    </lineage>
</organism>
<evidence type="ECO:0000256" key="3">
    <source>
        <dbReference type="ARBA" id="ARBA00022643"/>
    </source>
</evidence>
<dbReference type="Gene3D" id="2.30.110.10">
    <property type="entry name" value="Electron Transport, Fmn-binding Protein, Chain A"/>
    <property type="match status" value="1"/>
</dbReference>
<reference evidence="6 7" key="1">
    <citation type="submission" date="2019-11" db="EMBL/GenBank/DDBJ databases">
        <authorList>
            <person name="Dong K."/>
        </authorList>
    </citation>
    <scope>NUCLEOTIDE SEQUENCE [LARGE SCALE GENOMIC DNA]</scope>
    <source>
        <strain evidence="6 7">DK608</strain>
    </source>
</reference>
<gene>
    <name evidence="6" type="ORF">GL284_15380</name>
</gene>
<evidence type="ECO:0000313" key="6">
    <source>
        <dbReference type="EMBL" id="MTH65654.1"/>
    </source>
</evidence>
<dbReference type="PANTHER" id="PTHR33798:SF5">
    <property type="entry name" value="FLAVIN REDUCTASE LIKE DOMAIN-CONTAINING PROTEIN"/>
    <property type="match status" value="1"/>
</dbReference>
<dbReference type="PANTHER" id="PTHR33798">
    <property type="entry name" value="FLAVOPROTEIN OXYGENASE"/>
    <property type="match status" value="1"/>
</dbReference>
<dbReference type="GO" id="GO:0010181">
    <property type="term" value="F:FMN binding"/>
    <property type="evidence" value="ECO:0007669"/>
    <property type="project" value="InterPro"/>
</dbReference>
<evidence type="ECO:0000313" key="7">
    <source>
        <dbReference type="Proteomes" id="UP000478740"/>
    </source>
</evidence>
<dbReference type="SUPFAM" id="SSF50475">
    <property type="entry name" value="FMN-binding split barrel"/>
    <property type="match status" value="1"/>
</dbReference>
<comment type="similarity">
    <text evidence="4">Belongs to the flavoredoxin family.</text>
</comment>
<feature type="domain" description="Flavin reductase like" evidence="5">
    <location>
        <begin position="32"/>
        <end position="183"/>
    </location>
</feature>
<accession>A0A6L6J4K7</accession>
<dbReference type="RefSeq" id="WP_155045532.1">
    <property type="nucleotide sequence ID" value="NZ_WMIH01000015.1"/>
</dbReference>
<dbReference type="InterPro" id="IPR002563">
    <property type="entry name" value="Flavin_Rdtase-like_dom"/>
</dbReference>
<evidence type="ECO:0000259" key="5">
    <source>
        <dbReference type="SMART" id="SM00903"/>
    </source>
</evidence>
<keyword evidence="7" id="KW-1185">Reference proteome</keyword>
<keyword evidence="2" id="KW-0285">Flavoprotein</keyword>
<protein>
    <submittedName>
        <fullName evidence="6">Flavin reductase family protein</fullName>
    </submittedName>
</protein>
<comment type="caution">
    <text evidence="6">The sequence shown here is derived from an EMBL/GenBank/DDBJ whole genome shotgun (WGS) entry which is preliminary data.</text>
</comment>
<name>A0A6L6J4K7_9RHOB</name>
<dbReference type="AlphaFoldDB" id="A0A6L6J4K7"/>
<dbReference type="InterPro" id="IPR012349">
    <property type="entry name" value="Split_barrel_FMN-bd"/>
</dbReference>